<sequence>MIISYNKLWKKLIDNKMNKKDIIDSTGMSPSTMAKMGRDEFVSLDVLVRICEIFNCDIGDIMEVINEKVEEK</sequence>
<feature type="domain" description="HTH cro/C1-type" evidence="1">
    <location>
        <begin position="26"/>
        <end position="61"/>
    </location>
</feature>
<dbReference type="RefSeq" id="WP_078766834.1">
    <property type="nucleotide sequence ID" value="NZ_FUXZ01000013.1"/>
</dbReference>
<accession>A0A1T4W0N2</accession>
<dbReference type="InterPro" id="IPR010982">
    <property type="entry name" value="Lambda_DNA-bd_dom_sf"/>
</dbReference>
<gene>
    <name evidence="2" type="ORF">SAMN02745111_01996</name>
</gene>
<dbReference type="PROSITE" id="PS50943">
    <property type="entry name" value="HTH_CROC1"/>
    <property type="match status" value="1"/>
</dbReference>
<dbReference type="Proteomes" id="UP000190814">
    <property type="component" value="Unassembled WGS sequence"/>
</dbReference>
<organism evidence="2 3">
    <name type="scientific">Eubacterium uniforme</name>
    <dbReference type="NCBI Taxonomy" id="39495"/>
    <lineage>
        <taxon>Bacteria</taxon>
        <taxon>Bacillati</taxon>
        <taxon>Bacillota</taxon>
        <taxon>Clostridia</taxon>
        <taxon>Eubacteriales</taxon>
        <taxon>Eubacteriaceae</taxon>
        <taxon>Eubacterium</taxon>
    </lineage>
</organism>
<dbReference type="STRING" id="39495.SAMN02745111_01996"/>
<dbReference type="SUPFAM" id="SSF47413">
    <property type="entry name" value="lambda repressor-like DNA-binding domains"/>
    <property type="match status" value="1"/>
</dbReference>
<dbReference type="InterPro" id="IPR001387">
    <property type="entry name" value="Cro/C1-type_HTH"/>
</dbReference>
<evidence type="ECO:0000313" key="2">
    <source>
        <dbReference type="EMBL" id="SKA70291.1"/>
    </source>
</evidence>
<dbReference type="EMBL" id="FUXZ01000013">
    <property type="protein sequence ID" value="SKA70291.1"/>
    <property type="molecule type" value="Genomic_DNA"/>
</dbReference>
<dbReference type="Gene3D" id="1.10.260.40">
    <property type="entry name" value="lambda repressor-like DNA-binding domains"/>
    <property type="match status" value="1"/>
</dbReference>
<dbReference type="GO" id="GO:0003677">
    <property type="term" value="F:DNA binding"/>
    <property type="evidence" value="ECO:0007669"/>
    <property type="project" value="UniProtKB-KW"/>
</dbReference>
<keyword evidence="2" id="KW-0238">DNA-binding</keyword>
<evidence type="ECO:0000259" key="1">
    <source>
        <dbReference type="PROSITE" id="PS50943"/>
    </source>
</evidence>
<keyword evidence="3" id="KW-1185">Reference proteome</keyword>
<dbReference type="Pfam" id="PF13443">
    <property type="entry name" value="HTH_26"/>
    <property type="match status" value="1"/>
</dbReference>
<reference evidence="2 3" key="1">
    <citation type="submission" date="2017-02" db="EMBL/GenBank/DDBJ databases">
        <authorList>
            <person name="Peterson S.W."/>
        </authorList>
    </citation>
    <scope>NUCLEOTIDE SEQUENCE [LARGE SCALE GENOMIC DNA]</scope>
    <source>
        <strain evidence="2 3">ATCC 35992</strain>
    </source>
</reference>
<name>A0A1T4W0N2_9FIRM</name>
<dbReference type="AlphaFoldDB" id="A0A1T4W0N2"/>
<evidence type="ECO:0000313" key="3">
    <source>
        <dbReference type="Proteomes" id="UP000190814"/>
    </source>
</evidence>
<proteinExistence type="predicted"/>
<dbReference type="OrthoDB" id="9804186at2"/>
<protein>
    <submittedName>
        <fullName evidence="2">DNA-binding transcriptional regulator, XRE family</fullName>
    </submittedName>
</protein>